<sequence length="246" mass="27713">MKRLIPILFVFVLPLSVYAQKKDTTNPLKGRPDLKGDLFLDFGFNMLTNNNAAEMNRRFFPSKTANIYFQRPINLGEKSGFTLNPGIGFGLDKLAFKDDMMLVNDPDKGANSSKLVEVEDVYGEGISVDKNTTALNYIDIPIEFRYHFNRSDYQQGFRIALGGKVGMLYEAHTKVKYTDANGLTQKVKTSGDFGLNKFRYGVYTRVGLGGFNLWAYYGLNEVFKTGQGPFETEAKQFNFGMSVALF</sequence>
<dbReference type="OrthoDB" id="959017at2"/>
<reference evidence="3 4" key="1">
    <citation type="submission" date="2019-06" db="EMBL/GenBank/DDBJ databases">
        <title>Echinicola alkalisoli sp. nov. isolated from saline soil.</title>
        <authorList>
            <person name="Sun J.-Q."/>
            <person name="Xu L."/>
        </authorList>
    </citation>
    <scope>NUCLEOTIDE SEQUENCE [LARGE SCALE GENOMIC DNA]</scope>
    <source>
        <strain evidence="3 4">LN3S3</strain>
    </source>
</reference>
<accession>A0A514CCM6</accession>
<dbReference type="EMBL" id="CP041253">
    <property type="protein sequence ID" value="QDH77566.1"/>
    <property type="molecule type" value="Genomic_DNA"/>
</dbReference>
<evidence type="ECO:0000313" key="3">
    <source>
        <dbReference type="EMBL" id="QDH77566.1"/>
    </source>
</evidence>
<keyword evidence="1" id="KW-0732">Signal</keyword>
<gene>
    <name evidence="3" type="ORF">FKX85_00325</name>
</gene>
<protein>
    <submittedName>
        <fullName evidence="3">PorT family protein</fullName>
    </submittedName>
</protein>
<keyword evidence="4" id="KW-1185">Reference proteome</keyword>
<proteinExistence type="predicted"/>
<organism evidence="3 4">
    <name type="scientific">Echinicola soli</name>
    <dbReference type="NCBI Taxonomy" id="2591634"/>
    <lineage>
        <taxon>Bacteria</taxon>
        <taxon>Pseudomonadati</taxon>
        <taxon>Bacteroidota</taxon>
        <taxon>Cytophagia</taxon>
        <taxon>Cytophagales</taxon>
        <taxon>Cyclobacteriaceae</taxon>
        <taxon>Echinicola</taxon>
    </lineage>
</organism>
<name>A0A514CCM6_9BACT</name>
<feature type="domain" description="Outer membrane protein beta-barrel" evidence="2">
    <location>
        <begin position="42"/>
        <end position="223"/>
    </location>
</feature>
<dbReference type="Pfam" id="PF13568">
    <property type="entry name" value="OMP_b-brl_2"/>
    <property type="match status" value="1"/>
</dbReference>
<evidence type="ECO:0000313" key="4">
    <source>
        <dbReference type="Proteomes" id="UP000316614"/>
    </source>
</evidence>
<evidence type="ECO:0000259" key="2">
    <source>
        <dbReference type="Pfam" id="PF13568"/>
    </source>
</evidence>
<dbReference type="KEGG" id="echi:FKX85_00325"/>
<feature type="chain" id="PRO_5022072160" evidence="1">
    <location>
        <begin position="20"/>
        <end position="246"/>
    </location>
</feature>
<dbReference type="AlphaFoldDB" id="A0A514CCM6"/>
<dbReference type="Proteomes" id="UP000316614">
    <property type="component" value="Chromosome"/>
</dbReference>
<dbReference type="InterPro" id="IPR025665">
    <property type="entry name" value="Beta-barrel_OMP_2"/>
</dbReference>
<evidence type="ECO:0000256" key="1">
    <source>
        <dbReference type="SAM" id="SignalP"/>
    </source>
</evidence>
<dbReference type="RefSeq" id="WP_141612848.1">
    <property type="nucleotide sequence ID" value="NZ_CP041253.1"/>
</dbReference>
<feature type="signal peptide" evidence="1">
    <location>
        <begin position="1"/>
        <end position="19"/>
    </location>
</feature>